<proteinExistence type="inferred from homology"/>
<dbReference type="InterPro" id="IPR023606">
    <property type="entry name" value="CoA-Trfase_III_dom_1_sf"/>
</dbReference>
<dbReference type="Gene3D" id="3.40.50.10540">
    <property type="entry name" value="Crotonobetainyl-coa:carnitine coa-transferase, domain 1"/>
    <property type="match status" value="1"/>
</dbReference>
<dbReference type="SUPFAM" id="SSF89796">
    <property type="entry name" value="CoA-transferase family III (CaiB/BaiF)"/>
    <property type="match status" value="1"/>
</dbReference>
<dbReference type="AlphaFoldDB" id="A0A8H3I601"/>
<evidence type="ECO:0000256" key="1">
    <source>
        <dbReference type="ARBA" id="ARBA00008383"/>
    </source>
</evidence>
<feature type="region of interest" description="Disordered" evidence="2">
    <location>
        <begin position="43"/>
        <end position="64"/>
    </location>
</feature>
<sequence>MATSPPPLTGIRVIELAGLAPGPFACLLLADYGASILRIDRAHPQAHTPNPPSPTPDSLSRHKSSISLDLKSPNGLVLLKTLLKRADILIDPFRLGVLESIGLDPNDLLATNSRLIVARLTGFRRDGPYAPMAGHDINYLAVSGLLSQLGRANAPPYFPANIIADFAGGGLMCAFGILAALFSRAKTGKGQVVEANMVDGSAYLGTFSRFLAKTPLGNRPRGENLLDGGCPWYEVYECKSGGYMAVGALEDNFFKELLKGLNIDQDLLTTRSDRTTLPALKETFRKRFLEKTRQEWEHIFAGKDACCTPVLSQAELEEQGYEQRPAIGLMGSPGLPIPQTEAWSSRNLSPGDGGEMILEDWMGWKRGEEYKVEDGGLVKVEVSKL</sequence>
<dbReference type="EMBL" id="CAJPDR010000015">
    <property type="protein sequence ID" value="CAF9906068.1"/>
    <property type="molecule type" value="Genomic_DNA"/>
</dbReference>
<dbReference type="Pfam" id="PF02515">
    <property type="entry name" value="CoA_transf_3"/>
    <property type="match status" value="1"/>
</dbReference>
<protein>
    <recommendedName>
        <fullName evidence="5">Alpha-methylacyl-CoA racemase</fullName>
    </recommendedName>
</protein>
<evidence type="ECO:0000256" key="2">
    <source>
        <dbReference type="SAM" id="MobiDB-lite"/>
    </source>
</evidence>
<dbReference type="InterPro" id="IPR050509">
    <property type="entry name" value="CoA-transferase_III"/>
</dbReference>
<gene>
    <name evidence="3" type="ORF">ALECFALPRED_001958</name>
</gene>
<dbReference type="Gene3D" id="3.30.1540.10">
    <property type="entry name" value="formyl-coa transferase, domain 3"/>
    <property type="match status" value="1"/>
</dbReference>
<dbReference type="PANTHER" id="PTHR48228:SF5">
    <property type="entry name" value="ALPHA-METHYLACYL-COA RACEMASE"/>
    <property type="match status" value="1"/>
</dbReference>
<dbReference type="OrthoDB" id="16747at2759"/>
<dbReference type="InterPro" id="IPR044855">
    <property type="entry name" value="CoA-Trfase_III_dom3_sf"/>
</dbReference>
<dbReference type="GO" id="GO:0003824">
    <property type="term" value="F:catalytic activity"/>
    <property type="evidence" value="ECO:0007669"/>
    <property type="project" value="InterPro"/>
</dbReference>
<evidence type="ECO:0008006" key="5">
    <source>
        <dbReference type="Google" id="ProtNLM"/>
    </source>
</evidence>
<comment type="caution">
    <text evidence="3">The sequence shown here is derived from an EMBL/GenBank/DDBJ whole genome shotgun (WGS) entry which is preliminary data.</text>
</comment>
<evidence type="ECO:0000313" key="3">
    <source>
        <dbReference type="EMBL" id="CAF9906068.1"/>
    </source>
</evidence>
<name>A0A8H3I601_9LECA</name>
<evidence type="ECO:0000313" key="4">
    <source>
        <dbReference type="Proteomes" id="UP000664203"/>
    </source>
</evidence>
<comment type="similarity">
    <text evidence="1">Belongs to the CoA-transferase III family.</text>
</comment>
<keyword evidence="4" id="KW-1185">Reference proteome</keyword>
<dbReference type="InterPro" id="IPR003673">
    <property type="entry name" value="CoA-Trfase_fam_III"/>
</dbReference>
<reference evidence="3" key="1">
    <citation type="submission" date="2021-03" db="EMBL/GenBank/DDBJ databases">
        <authorList>
            <person name="Tagirdzhanova G."/>
        </authorList>
    </citation>
    <scope>NUCLEOTIDE SEQUENCE</scope>
</reference>
<dbReference type="Proteomes" id="UP000664203">
    <property type="component" value="Unassembled WGS sequence"/>
</dbReference>
<dbReference type="PANTHER" id="PTHR48228">
    <property type="entry name" value="SUCCINYL-COA--D-CITRAMALATE COA-TRANSFERASE"/>
    <property type="match status" value="1"/>
</dbReference>
<organism evidence="3 4">
    <name type="scientific">Alectoria fallacina</name>
    <dbReference type="NCBI Taxonomy" id="1903189"/>
    <lineage>
        <taxon>Eukaryota</taxon>
        <taxon>Fungi</taxon>
        <taxon>Dikarya</taxon>
        <taxon>Ascomycota</taxon>
        <taxon>Pezizomycotina</taxon>
        <taxon>Lecanoromycetes</taxon>
        <taxon>OSLEUM clade</taxon>
        <taxon>Lecanoromycetidae</taxon>
        <taxon>Lecanorales</taxon>
        <taxon>Lecanorineae</taxon>
        <taxon>Parmeliaceae</taxon>
        <taxon>Alectoria</taxon>
    </lineage>
</organism>
<accession>A0A8H3I601</accession>